<feature type="transmembrane region" description="Helical" evidence="1">
    <location>
        <begin position="134"/>
        <end position="153"/>
    </location>
</feature>
<keyword evidence="1" id="KW-0812">Transmembrane</keyword>
<protein>
    <submittedName>
        <fullName evidence="3">DUF3488 domain-containing protein</fullName>
    </submittedName>
</protein>
<dbReference type="PANTHER" id="PTHR42736">
    <property type="entry name" value="PROTEIN-GLUTAMINE GAMMA-GLUTAMYLTRANSFERASE"/>
    <property type="match status" value="1"/>
</dbReference>
<dbReference type="InterPro" id="IPR002931">
    <property type="entry name" value="Transglutaminase-like"/>
</dbReference>
<feature type="transmembrane region" description="Helical" evidence="1">
    <location>
        <begin position="58"/>
        <end position="78"/>
    </location>
</feature>
<feature type="domain" description="Transglutaminase-like" evidence="2">
    <location>
        <begin position="406"/>
        <end position="477"/>
    </location>
</feature>
<dbReference type="PANTHER" id="PTHR42736:SF1">
    <property type="entry name" value="PROTEIN-GLUTAMINE GAMMA-GLUTAMYLTRANSFERASE"/>
    <property type="match status" value="1"/>
</dbReference>
<evidence type="ECO:0000313" key="4">
    <source>
        <dbReference type="Proteomes" id="UP000249046"/>
    </source>
</evidence>
<dbReference type="AlphaFoldDB" id="A0A2W5K9Z0"/>
<dbReference type="InterPro" id="IPR025403">
    <property type="entry name" value="TgpA-like_C"/>
</dbReference>
<evidence type="ECO:0000256" key="1">
    <source>
        <dbReference type="SAM" id="Phobius"/>
    </source>
</evidence>
<name>A0A2W5K9Z0_9GAMM</name>
<keyword evidence="1" id="KW-1133">Transmembrane helix</keyword>
<organism evidence="3 4">
    <name type="scientific">Rhodanobacter denitrificans</name>
    <dbReference type="NCBI Taxonomy" id="666685"/>
    <lineage>
        <taxon>Bacteria</taxon>
        <taxon>Pseudomonadati</taxon>
        <taxon>Pseudomonadota</taxon>
        <taxon>Gammaproteobacteria</taxon>
        <taxon>Lysobacterales</taxon>
        <taxon>Rhodanobacteraceae</taxon>
        <taxon>Rhodanobacter</taxon>
    </lineage>
</organism>
<evidence type="ECO:0000259" key="2">
    <source>
        <dbReference type="SMART" id="SM00460"/>
    </source>
</evidence>
<sequence>MSASMPSAPGRPDTRQFDLLCLSVAVALAPHLQRLPLWLGPALIVLVALRAWLRRRAAFAVSSWLRVPLAGLLLLLVIVEYGNVFGRAPGAALACGLLALKLLETESIRDARVVVGFSAFVLMSALLFNQSLTTTILLCAALTVPLAALVVLQPTVARQPRPLTTAFRVGGTLVLAGLPAALAAFVLIPRLSAPLWGSPGWDEQARIGLNDSMQPGSMTDLLVDDTPAMRVYFDGGPPAPAQQYFRAIVLWDFDGATWTRGDTRAYLRPEPVEDARLIHDYRVVIEPTRRHWVPALDVPLEAPDQTRLGSDHTITSFVPIAQPREFALRSATRYRLATELTGAERTRALAYPAAFNPRTVALAEQWRREGLDETSIVRTALALFNAGFTYTLTPPLLGRHSIDEFLFETRAGYCEHFSSAFVFLMRASGIPARVVTGYQGGWWNPIGDYLLVRHSDAHAWAEVWQTGRGWVRVDPTAAVSPQRVEQGASAANRGGDWFGGEFLRDLRNQFDSVNRLWTTAVIQFNALRQSQMLGRFGIRDLTPEHLLALLTGAIVVLLIVATVWALRGTRGPRRGDRLDAAWERLRRRLARHGVPVSPQQGPLDFAAAVHQRSAQPDAAFDALVARYIALRYGAAEPTAEQVRAFGREVRKFRVPSAVQ</sequence>
<feature type="transmembrane region" description="Helical" evidence="1">
    <location>
        <begin position="546"/>
        <end position="566"/>
    </location>
</feature>
<dbReference type="Pfam" id="PF13559">
    <property type="entry name" value="DUF4129"/>
    <property type="match status" value="1"/>
</dbReference>
<comment type="caution">
    <text evidence="3">The sequence shown here is derived from an EMBL/GenBank/DDBJ whole genome shotgun (WGS) entry which is preliminary data.</text>
</comment>
<dbReference type="Proteomes" id="UP000249046">
    <property type="component" value="Unassembled WGS sequence"/>
</dbReference>
<dbReference type="EMBL" id="QFPO01000011">
    <property type="protein sequence ID" value="PZQ12809.1"/>
    <property type="molecule type" value="Genomic_DNA"/>
</dbReference>
<dbReference type="InterPro" id="IPR021878">
    <property type="entry name" value="TgpA_N"/>
</dbReference>
<dbReference type="Pfam" id="PF01841">
    <property type="entry name" value="Transglut_core"/>
    <property type="match status" value="1"/>
</dbReference>
<feature type="transmembrane region" description="Helical" evidence="1">
    <location>
        <begin position="165"/>
        <end position="188"/>
    </location>
</feature>
<reference evidence="3 4" key="1">
    <citation type="submission" date="2017-08" db="EMBL/GenBank/DDBJ databases">
        <title>Infants hospitalized years apart are colonized by the same room-sourced microbial strains.</title>
        <authorList>
            <person name="Brooks B."/>
            <person name="Olm M.R."/>
            <person name="Firek B.A."/>
            <person name="Baker R."/>
            <person name="Thomas B.C."/>
            <person name="Morowitz M.J."/>
            <person name="Banfield J.F."/>
        </authorList>
    </citation>
    <scope>NUCLEOTIDE SEQUENCE [LARGE SCALE GENOMIC DNA]</scope>
    <source>
        <strain evidence="3">S2_005_003_R2_42</strain>
    </source>
</reference>
<dbReference type="SMART" id="SM00460">
    <property type="entry name" value="TGc"/>
    <property type="match status" value="1"/>
</dbReference>
<evidence type="ECO:0000313" key="3">
    <source>
        <dbReference type="EMBL" id="PZQ12809.1"/>
    </source>
</evidence>
<gene>
    <name evidence="3" type="ORF">DI564_12195</name>
</gene>
<feature type="transmembrane region" description="Helical" evidence="1">
    <location>
        <begin position="35"/>
        <end position="53"/>
    </location>
</feature>
<proteinExistence type="predicted"/>
<dbReference type="Pfam" id="PF11992">
    <property type="entry name" value="TgpA_N"/>
    <property type="match status" value="1"/>
</dbReference>
<accession>A0A2W5K9Z0</accession>
<keyword evidence="1" id="KW-0472">Membrane</keyword>
<dbReference type="InterPro" id="IPR052901">
    <property type="entry name" value="Bact_TGase-like"/>
</dbReference>
<dbReference type="SUPFAM" id="SSF54001">
    <property type="entry name" value="Cysteine proteinases"/>
    <property type="match status" value="1"/>
</dbReference>
<dbReference type="Gene3D" id="3.10.620.30">
    <property type="match status" value="1"/>
</dbReference>
<dbReference type="InterPro" id="IPR038765">
    <property type="entry name" value="Papain-like_cys_pep_sf"/>
</dbReference>